<dbReference type="GO" id="GO:0003700">
    <property type="term" value="F:DNA-binding transcription factor activity"/>
    <property type="evidence" value="ECO:0007669"/>
    <property type="project" value="InterPro"/>
</dbReference>
<dbReference type="SUPFAM" id="SSF55136">
    <property type="entry name" value="Probable bacterial effector-binding domain"/>
    <property type="match status" value="1"/>
</dbReference>
<dbReference type="InterPro" id="IPR010499">
    <property type="entry name" value="AraC_E-bd"/>
</dbReference>
<dbReference type="PROSITE" id="PS01124">
    <property type="entry name" value="HTH_ARAC_FAMILY_2"/>
    <property type="match status" value="1"/>
</dbReference>
<protein>
    <submittedName>
        <fullName evidence="5">AraC family transcriptional regulator</fullName>
    </submittedName>
</protein>
<evidence type="ECO:0000256" key="1">
    <source>
        <dbReference type="ARBA" id="ARBA00023015"/>
    </source>
</evidence>
<keyword evidence="6" id="KW-1185">Reference proteome</keyword>
<dbReference type="AlphaFoldDB" id="A0A1M6HGP8"/>
<dbReference type="PROSITE" id="PS00041">
    <property type="entry name" value="HTH_ARAC_FAMILY_1"/>
    <property type="match status" value="1"/>
</dbReference>
<dbReference type="Gene3D" id="1.10.10.60">
    <property type="entry name" value="Homeodomain-like"/>
    <property type="match status" value="2"/>
</dbReference>
<accession>A0A1M6HGP8</accession>
<dbReference type="PANTHER" id="PTHR47504:SF5">
    <property type="entry name" value="RIGHT ORIGIN-BINDING PROTEIN"/>
    <property type="match status" value="1"/>
</dbReference>
<dbReference type="Gene3D" id="3.20.80.10">
    <property type="entry name" value="Regulatory factor, effector binding domain"/>
    <property type="match status" value="1"/>
</dbReference>
<dbReference type="Pfam" id="PF12833">
    <property type="entry name" value="HTH_18"/>
    <property type="match status" value="1"/>
</dbReference>
<evidence type="ECO:0000313" key="6">
    <source>
        <dbReference type="Proteomes" id="UP000324781"/>
    </source>
</evidence>
<dbReference type="InterPro" id="IPR018060">
    <property type="entry name" value="HTH_AraC"/>
</dbReference>
<dbReference type="OrthoDB" id="9801123at2"/>
<dbReference type="EMBL" id="FQZP01000032">
    <property type="protein sequence ID" value="SHJ21400.1"/>
    <property type="molecule type" value="Genomic_DNA"/>
</dbReference>
<proteinExistence type="predicted"/>
<gene>
    <name evidence="5" type="ORF">SAMN05444373_103220</name>
</gene>
<feature type="domain" description="HTH araC/xylS-type" evidence="4">
    <location>
        <begin position="8"/>
        <end position="106"/>
    </location>
</feature>
<evidence type="ECO:0000256" key="3">
    <source>
        <dbReference type="ARBA" id="ARBA00023163"/>
    </source>
</evidence>
<dbReference type="PRINTS" id="PR00032">
    <property type="entry name" value="HTHARAC"/>
</dbReference>
<dbReference type="Pfam" id="PF14526">
    <property type="entry name" value="Cass2"/>
    <property type="match status" value="1"/>
</dbReference>
<dbReference type="InterPro" id="IPR018062">
    <property type="entry name" value="HTH_AraC-typ_CS"/>
</dbReference>
<keyword evidence="3" id="KW-0804">Transcription</keyword>
<dbReference type="InterPro" id="IPR020449">
    <property type="entry name" value="Tscrpt_reg_AraC-type_HTH"/>
</dbReference>
<keyword evidence="2" id="KW-0238">DNA-binding</keyword>
<dbReference type="GO" id="GO:0043565">
    <property type="term" value="F:sequence-specific DNA binding"/>
    <property type="evidence" value="ECO:0007669"/>
    <property type="project" value="InterPro"/>
</dbReference>
<reference evidence="5 6" key="1">
    <citation type="submission" date="2016-11" db="EMBL/GenBank/DDBJ databases">
        <authorList>
            <person name="Varghese N."/>
            <person name="Submissions S."/>
        </authorList>
    </citation>
    <scope>NUCLEOTIDE SEQUENCE [LARGE SCALE GENOMIC DNA]</scope>
    <source>
        <strain evidence="5 6">DSM 19027</strain>
    </source>
</reference>
<dbReference type="SMART" id="SM00342">
    <property type="entry name" value="HTH_ARAC"/>
    <property type="match status" value="1"/>
</dbReference>
<evidence type="ECO:0000313" key="5">
    <source>
        <dbReference type="EMBL" id="SHJ21400.1"/>
    </source>
</evidence>
<organism evidence="5 6">
    <name type="scientific">Thermoclostridium caenicola</name>
    <dbReference type="NCBI Taxonomy" id="659425"/>
    <lineage>
        <taxon>Bacteria</taxon>
        <taxon>Bacillati</taxon>
        <taxon>Bacillota</taxon>
        <taxon>Clostridia</taxon>
        <taxon>Eubacteriales</taxon>
        <taxon>Oscillospiraceae</taxon>
        <taxon>Thermoclostridium</taxon>
    </lineage>
</organism>
<dbReference type="Proteomes" id="UP000324781">
    <property type="component" value="Unassembled WGS sequence"/>
</dbReference>
<name>A0A1M6HGP8_9FIRM</name>
<dbReference type="PANTHER" id="PTHR47504">
    <property type="entry name" value="RIGHT ORIGIN-BINDING PROTEIN"/>
    <property type="match status" value="1"/>
</dbReference>
<dbReference type="InterPro" id="IPR050959">
    <property type="entry name" value="MarA-like"/>
</dbReference>
<dbReference type="SUPFAM" id="SSF46689">
    <property type="entry name" value="Homeodomain-like"/>
    <property type="match status" value="2"/>
</dbReference>
<dbReference type="InterPro" id="IPR011256">
    <property type="entry name" value="Reg_factor_effector_dom_sf"/>
</dbReference>
<evidence type="ECO:0000256" key="2">
    <source>
        <dbReference type="ARBA" id="ARBA00023125"/>
    </source>
</evidence>
<dbReference type="InterPro" id="IPR009057">
    <property type="entry name" value="Homeodomain-like_sf"/>
</dbReference>
<dbReference type="RefSeq" id="WP_149678991.1">
    <property type="nucleotide sequence ID" value="NZ_FQZP01000032.1"/>
</dbReference>
<dbReference type="InterPro" id="IPR029441">
    <property type="entry name" value="Cass2"/>
</dbReference>
<sequence>MNYYERIQKSIDYIESHLDEEIDLRRAAQEAYMSLASFYRLFFALVGYSVKEYIRLRRISLAARDLIHTDACVIDLAVKYGFDSGDAFSRAFRRITGFLPSAFRKQKRNFCFERVDLMEKFFDIQDRALLEKYPDIKVLKRLEPMRVAYYCYYGRYPEHNAFQVMKEWLKKNRIDISKARIFGYNNPSPSDENQEEYGYEFCVTLDDSTTVNDDKVKVKTLEGGLYAVAGVKRERGDDLGEAIMAAWKRFNEWLKDSRYRHGSHQWLEEHLGFDGNFNHIGGIDLYMPIKEKDVFHTAVE</sequence>
<keyword evidence="1" id="KW-0805">Transcription regulation</keyword>
<dbReference type="SMART" id="SM00871">
    <property type="entry name" value="AraC_E_bind"/>
    <property type="match status" value="1"/>
</dbReference>
<evidence type="ECO:0000259" key="4">
    <source>
        <dbReference type="PROSITE" id="PS01124"/>
    </source>
</evidence>